<dbReference type="InterPro" id="IPR039426">
    <property type="entry name" value="TonB-dep_rcpt-like"/>
</dbReference>
<name>A0A4Y1X542_9BACT</name>
<dbReference type="NCBIfam" id="TIGR04057">
    <property type="entry name" value="SusC_RagA_signa"/>
    <property type="match status" value="1"/>
</dbReference>
<proteinExistence type="inferred from homology"/>
<evidence type="ECO:0000313" key="11">
    <source>
        <dbReference type="EMBL" id="BBL07458.1"/>
    </source>
</evidence>
<dbReference type="InterPro" id="IPR036942">
    <property type="entry name" value="Beta-barrel_TonB_sf"/>
</dbReference>
<dbReference type="Pfam" id="PF13715">
    <property type="entry name" value="CarbopepD_reg_2"/>
    <property type="match status" value="1"/>
</dbReference>
<dbReference type="InterPro" id="IPR008969">
    <property type="entry name" value="CarboxyPept-like_regulatory"/>
</dbReference>
<dbReference type="InterPro" id="IPR037066">
    <property type="entry name" value="Plug_dom_sf"/>
</dbReference>
<keyword evidence="12" id="KW-1185">Reference proteome</keyword>
<dbReference type="Gene3D" id="2.40.170.20">
    <property type="entry name" value="TonB-dependent receptor, beta-barrel domain"/>
    <property type="match status" value="1"/>
</dbReference>
<feature type="domain" description="TonB-dependent receptor plug" evidence="10">
    <location>
        <begin position="146"/>
        <end position="244"/>
    </location>
</feature>
<evidence type="ECO:0000313" key="12">
    <source>
        <dbReference type="Proteomes" id="UP000319374"/>
    </source>
</evidence>
<gene>
    <name evidence="11" type="ORF">A5CPEGH6_20960</name>
</gene>
<dbReference type="SUPFAM" id="SSF56935">
    <property type="entry name" value="Porins"/>
    <property type="match status" value="1"/>
</dbReference>
<comment type="subcellular location">
    <subcellularLocation>
        <location evidence="1 7">Cell outer membrane</location>
        <topology evidence="1 7">Multi-pass membrane protein</topology>
    </subcellularLocation>
</comment>
<feature type="signal peptide" evidence="9">
    <location>
        <begin position="1"/>
        <end position="39"/>
    </location>
</feature>
<evidence type="ECO:0000256" key="2">
    <source>
        <dbReference type="ARBA" id="ARBA00022448"/>
    </source>
</evidence>
<keyword evidence="9" id="KW-0732">Signal</keyword>
<dbReference type="NCBIfam" id="TIGR04056">
    <property type="entry name" value="OMP_RagA_SusC"/>
    <property type="match status" value="1"/>
</dbReference>
<accession>A0A4Y1X542</accession>
<evidence type="ECO:0000256" key="5">
    <source>
        <dbReference type="ARBA" id="ARBA00023136"/>
    </source>
</evidence>
<evidence type="ECO:0000256" key="1">
    <source>
        <dbReference type="ARBA" id="ARBA00004571"/>
    </source>
</evidence>
<dbReference type="Pfam" id="PF07715">
    <property type="entry name" value="Plug"/>
    <property type="match status" value="1"/>
</dbReference>
<feature type="compositionally biased region" description="Basic and acidic residues" evidence="8">
    <location>
        <begin position="52"/>
        <end position="66"/>
    </location>
</feature>
<dbReference type="RefSeq" id="WP_141429629.1">
    <property type="nucleotide sequence ID" value="NZ_AP019736.1"/>
</dbReference>
<dbReference type="KEGG" id="ada:A5CPEGH6_20960"/>
<dbReference type="EMBL" id="AP019736">
    <property type="protein sequence ID" value="BBL07458.1"/>
    <property type="molecule type" value="Genomic_DNA"/>
</dbReference>
<keyword evidence="2 7" id="KW-0813">Transport</keyword>
<evidence type="ECO:0000256" key="6">
    <source>
        <dbReference type="ARBA" id="ARBA00023237"/>
    </source>
</evidence>
<organism evidence="11 12">
    <name type="scientific">Alistipes dispar</name>
    <dbReference type="NCBI Taxonomy" id="2585119"/>
    <lineage>
        <taxon>Bacteria</taxon>
        <taxon>Pseudomonadati</taxon>
        <taxon>Bacteroidota</taxon>
        <taxon>Bacteroidia</taxon>
        <taxon>Bacteroidales</taxon>
        <taxon>Rikenellaceae</taxon>
        <taxon>Alistipes</taxon>
    </lineage>
</organism>
<dbReference type="Proteomes" id="UP000319374">
    <property type="component" value="Chromosome"/>
</dbReference>
<evidence type="ECO:0000256" key="4">
    <source>
        <dbReference type="ARBA" id="ARBA00022692"/>
    </source>
</evidence>
<dbReference type="InterPro" id="IPR012910">
    <property type="entry name" value="Plug_dom"/>
</dbReference>
<dbReference type="GO" id="GO:0009279">
    <property type="term" value="C:cell outer membrane"/>
    <property type="evidence" value="ECO:0007669"/>
    <property type="project" value="UniProtKB-SubCell"/>
</dbReference>
<evidence type="ECO:0000256" key="8">
    <source>
        <dbReference type="SAM" id="MobiDB-lite"/>
    </source>
</evidence>
<keyword evidence="4 7" id="KW-0812">Transmembrane</keyword>
<evidence type="ECO:0000256" key="7">
    <source>
        <dbReference type="PROSITE-ProRule" id="PRU01360"/>
    </source>
</evidence>
<dbReference type="InterPro" id="IPR023997">
    <property type="entry name" value="TonB-dep_OMP_SusC/RagA_CS"/>
</dbReference>
<feature type="chain" id="PRO_5021291662" evidence="9">
    <location>
        <begin position="40"/>
        <end position="1005"/>
    </location>
</feature>
<reference evidence="12" key="1">
    <citation type="submission" date="2019-06" db="EMBL/GenBank/DDBJ databases">
        <title>Alistipes onderdonkii subsp. vulgaris subsp. nov., Alistipes dispar sp. nov. and Alistipes communis sp. nov., isolated from human faeces, and creation of Alistipes onderdonkii subsp. onderdonkii subsp. nov.</title>
        <authorList>
            <person name="Sakamoto M."/>
            <person name="Ikeyama N."/>
            <person name="Ogata Y."/>
            <person name="Suda W."/>
            <person name="Iino T."/>
            <person name="Hattori M."/>
            <person name="Ohkuma M."/>
        </authorList>
    </citation>
    <scope>NUCLEOTIDE SEQUENCE [LARGE SCALE GENOMIC DNA]</scope>
    <source>
        <strain evidence="12">5CPEGH6</strain>
    </source>
</reference>
<dbReference type="AlphaFoldDB" id="A0A4Y1X542"/>
<comment type="similarity">
    <text evidence="7">Belongs to the TonB-dependent receptor family.</text>
</comment>
<evidence type="ECO:0000256" key="9">
    <source>
        <dbReference type="SAM" id="SignalP"/>
    </source>
</evidence>
<dbReference type="PROSITE" id="PS52016">
    <property type="entry name" value="TONB_DEPENDENT_REC_3"/>
    <property type="match status" value="1"/>
</dbReference>
<keyword evidence="6 7" id="KW-0998">Cell outer membrane</keyword>
<protein>
    <submittedName>
        <fullName evidence="11">SusC/RagA family TonB-linked outer membrane protein</fullName>
    </submittedName>
</protein>
<dbReference type="Gene3D" id="2.170.130.10">
    <property type="entry name" value="TonB-dependent receptor, plug domain"/>
    <property type="match status" value="1"/>
</dbReference>
<dbReference type="InterPro" id="IPR023996">
    <property type="entry name" value="TonB-dep_OMP_SusC/RagA"/>
</dbReference>
<dbReference type="OrthoDB" id="9768177at2"/>
<dbReference type="Gene3D" id="2.60.40.1120">
    <property type="entry name" value="Carboxypeptidase-like, regulatory domain"/>
    <property type="match status" value="1"/>
</dbReference>
<keyword evidence="3 7" id="KW-1134">Transmembrane beta strand</keyword>
<dbReference type="GeneID" id="98674083"/>
<feature type="region of interest" description="Disordered" evidence="8">
    <location>
        <begin position="37"/>
        <end position="69"/>
    </location>
</feature>
<keyword evidence="5 7" id="KW-0472">Membrane</keyword>
<sequence length="1005" mass="112834">MKNLYQNYARTRWDGSGGIFRKCAVLLLAVSLLPGTSAAGSEPVQTEVPPPARERTVGGTVRDGKGDPIPGAAVTVVGGSLGVSTDASGAYRIEGVGSDDELEFSFLGMMSQKEKVGTRTRIDVTLREDMIGLEDVVVTGYTAMKRKDITGSVASVSAEQIARIPAYDLTTSLVGVAGIRIDGGSIRIRGTRSTNAGNDPLIVLDGIPYDETLTSINPGDIESIDILKDASSTAIYGAKGANGVILITTKQARKGETKVIYDGFVGVGVNNRGTLDVMDADEYIAFQREASRAAGAWNSPEDDSKAFFGAEIANMGKMDTDWMGRYFNQKRLWHSHSLTIASGNEKTQYKVSFNYKNNEGRYEGDRRDYFYLTTDLTHQVLPFLKVGISNRAFYNVSHDKPDMFDTFLHMSPLTPIYNEDGSYNEYPFGDPFVKNPYMNETDGAYEDKTEEWKIYMRFFAQVDLCKGLTFNTNFAYTPAFSSRGYYYDNRSVGYTDERNVAGMHNNRKADWVWNNILNYKKAFGRHAIDVSAVFEMQNRQTVNSSMSGKDQESPAYLWYNMNRLTDSKTIGSGFIRNQMVSVIGRLQYTFDDRYIVTASFREDGASQLSPGSKWAFFPSAAVAWRISEERFVKDNADWITNLKLRASYGMTGNYSIAAYATLGSLYGCYANFGFGGETHLPGLEPSTRPAPDLGWERNKMLDIGLDFGFLNGRIFGTVEYYDSKSYDLLYLKVLPYTTGFNQAWTNIGDTRNRGWEISLSTVPIQKKDFTLNVNLSYYRNKEELVRLQDPGMKQDLNNNLFVGYPVNGVHYNYKQVGIWRLDEADLAALYGQKPGEVKVADLDGNGVIDGNDRTILGTTRPDWVGGLSISGQWKNLDFSVDVYGEFGALAYDSRSTGGWANQLGRWNTYKIDYWTPEHPTDRYPRPVEGQSIKYLDAAGYYDNDYVNIRNITVGYTLPQRWMGRIVKKTRFYFTMNDPWGYSRFRDQGGISWWESYYIFGASVQF</sequence>
<evidence type="ECO:0000259" key="10">
    <source>
        <dbReference type="Pfam" id="PF07715"/>
    </source>
</evidence>
<evidence type="ECO:0000256" key="3">
    <source>
        <dbReference type="ARBA" id="ARBA00022452"/>
    </source>
</evidence>
<dbReference type="SUPFAM" id="SSF49464">
    <property type="entry name" value="Carboxypeptidase regulatory domain-like"/>
    <property type="match status" value="1"/>
</dbReference>